<dbReference type="PANTHER" id="PTHR35517:SF1">
    <property type="entry name" value="PROTEIN ARGININE N-METHYLTRANSFERASE SFM1"/>
    <property type="match status" value="1"/>
</dbReference>
<dbReference type="EMBL" id="NBII01000006">
    <property type="protein sequence ID" value="PAV17756.1"/>
    <property type="molecule type" value="Genomic_DNA"/>
</dbReference>
<dbReference type="OrthoDB" id="373498at2759"/>
<accession>A0A286UDT2</accession>
<organism evidence="1 2">
    <name type="scientific">Pyrrhoderma noxium</name>
    <dbReference type="NCBI Taxonomy" id="2282107"/>
    <lineage>
        <taxon>Eukaryota</taxon>
        <taxon>Fungi</taxon>
        <taxon>Dikarya</taxon>
        <taxon>Basidiomycota</taxon>
        <taxon>Agaricomycotina</taxon>
        <taxon>Agaricomycetes</taxon>
        <taxon>Hymenochaetales</taxon>
        <taxon>Hymenochaetaceae</taxon>
        <taxon>Pyrrhoderma</taxon>
    </lineage>
</organism>
<evidence type="ECO:0000313" key="2">
    <source>
        <dbReference type="Proteomes" id="UP000217199"/>
    </source>
</evidence>
<dbReference type="AlphaFoldDB" id="A0A286UDT2"/>
<sequence length="245" mass="27283">MPFIYVIEHMEEDEPTEIKSLPEWVQLEYLHMRTLAGPEAQIHFTALSNSSANALSEVFKDSDPKSKADATAHQIGVLELMKKENVPLERVCLLDPKAEKELCPKDGQGTFDWFLFGGILGDDPPRDRTGELRKLGFPTRHLGSIQMTTDTALGVTKKVVDDSVKLNDIPYTDYPTIKFNAKESVEMPFRYIAKQGEPPLALSFLLIGIGVNFLVSNHALASSFHDLSKQSEVMSAKLAAIPIRK</sequence>
<dbReference type="Pfam" id="PF04252">
    <property type="entry name" value="SFM1-like"/>
    <property type="match status" value="1"/>
</dbReference>
<name>A0A286UDT2_9AGAM</name>
<dbReference type="InParanoid" id="A0A286UDT2"/>
<dbReference type="InterPro" id="IPR007364">
    <property type="entry name" value="SFM1-like"/>
</dbReference>
<evidence type="ECO:0000313" key="1">
    <source>
        <dbReference type="EMBL" id="PAV17756.1"/>
    </source>
</evidence>
<protein>
    <submittedName>
        <fullName evidence="1">Uncharacterized protein</fullName>
    </submittedName>
</protein>
<dbReference type="PANTHER" id="PTHR35517">
    <property type="entry name" value="PROTEIN ARGININE N-METHYLTRANSFERASE SFM1"/>
    <property type="match status" value="1"/>
</dbReference>
<comment type="caution">
    <text evidence="1">The sequence shown here is derived from an EMBL/GenBank/DDBJ whole genome shotgun (WGS) entry which is preliminary data.</text>
</comment>
<reference evidence="1 2" key="1">
    <citation type="journal article" date="2017" name="Mol. Ecol.">
        <title>Comparative and population genomic landscape of Phellinus noxius: A hypervariable fungus causing root rot in trees.</title>
        <authorList>
            <person name="Chung C.L."/>
            <person name="Lee T.J."/>
            <person name="Akiba M."/>
            <person name="Lee H.H."/>
            <person name="Kuo T.H."/>
            <person name="Liu D."/>
            <person name="Ke H.M."/>
            <person name="Yokoi T."/>
            <person name="Roa M.B."/>
            <person name="Lu M.J."/>
            <person name="Chang Y.Y."/>
            <person name="Ann P.J."/>
            <person name="Tsai J.N."/>
            <person name="Chen C.Y."/>
            <person name="Tzean S.S."/>
            <person name="Ota Y."/>
            <person name="Hattori T."/>
            <person name="Sahashi N."/>
            <person name="Liou R.F."/>
            <person name="Kikuchi T."/>
            <person name="Tsai I.J."/>
        </authorList>
    </citation>
    <scope>NUCLEOTIDE SEQUENCE [LARGE SCALE GENOMIC DNA]</scope>
    <source>
        <strain evidence="1 2">FFPRI411160</strain>
    </source>
</reference>
<keyword evidence="2" id="KW-1185">Reference proteome</keyword>
<proteinExistence type="predicted"/>
<dbReference type="STRING" id="2282107.A0A286UDT2"/>
<dbReference type="Proteomes" id="UP000217199">
    <property type="component" value="Unassembled WGS sequence"/>
</dbReference>
<gene>
    <name evidence="1" type="ORF">PNOK_0624200</name>
</gene>
<dbReference type="GO" id="GO:0035241">
    <property type="term" value="F:protein-arginine omega-N monomethyltransferase activity"/>
    <property type="evidence" value="ECO:0007669"/>
    <property type="project" value="TreeGrafter"/>
</dbReference>
<dbReference type="CDD" id="cd18090">
    <property type="entry name" value="Arginine_MT_Sfm1"/>
    <property type="match status" value="1"/>
</dbReference>